<dbReference type="GO" id="GO:0006979">
    <property type="term" value="P:response to oxidative stress"/>
    <property type="evidence" value="ECO:0007669"/>
    <property type="project" value="TreeGrafter"/>
</dbReference>
<dbReference type="EMBL" id="UINC01017937">
    <property type="protein sequence ID" value="SVA74895.1"/>
    <property type="molecule type" value="Genomic_DNA"/>
</dbReference>
<name>A0A381YD18_9ZZZZ</name>
<sequence length="223" mass="25176">DLDIGMNDWMCEELRWDPKYKPDRGKVFDAETLKGDAEKFSRYLDRDGDGVAYRSYPGVNGDGAYFVRGSGHNQYGGYTEDAAEYQQVIDRLMLKWGTAKKLVPDPYIRRTRKASQYAIVSVGSCDNAVQEAIDRLSSKGIHLNYLRVKAFPFGKKVTNFLHKHECVFVVEQNRDAQLKSLLCLETDYSKQRMQSILHYSGLPIDSSCIVAAIEQAVSQGEAA</sequence>
<accession>A0A381YD18</accession>
<dbReference type="AlphaFoldDB" id="A0A381YD18"/>
<gene>
    <name evidence="1" type="ORF">METZ01_LOCUS127749</name>
</gene>
<reference evidence="1" key="1">
    <citation type="submission" date="2018-05" db="EMBL/GenBank/DDBJ databases">
        <authorList>
            <person name="Lanie J.A."/>
            <person name="Ng W.-L."/>
            <person name="Kazmierczak K.M."/>
            <person name="Andrzejewski T.M."/>
            <person name="Davidsen T.M."/>
            <person name="Wayne K.J."/>
            <person name="Tettelin H."/>
            <person name="Glass J.I."/>
            <person name="Rusch D."/>
            <person name="Podicherti R."/>
            <person name="Tsui H.-C.T."/>
            <person name="Winkler M.E."/>
        </authorList>
    </citation>
    <scope>NUCLEOTIDE SEQUENCE</scope>
</reference>
<evidence type="ECO:0000313" key="1">
    <source>
        <dbReference type="EMBL" id="SVA74895.1"/>
    </source>
</evidence>
<dbReference type="SUPFAM" id="SSF52922">
    <property type="entry name" value="TK C-terminal domain-like"/>
    <property type="match status" value="1"/>
</dbReference>
<dbReference type="PANTHER" id="PTHR32154:SF29">
    <property type="entry name" value="BLR6743 PROTEIN"/>
    <property type="match status" value="1"/>
</dbReference>
<dbReference type="InterPro" id="IPR050722">
    <property type="entry name" value="Pyruvate:ferred/Flavod_OxRd"/>
</dbReference>
<organism evidence="1">
    <name type="scientific">marine metagenome</name>
    <dbReference type="NCBI Taxonomy" id="408172"/>
    <lineage>
        <taxon>unclassified sequences</taxon>
        <taxon>metagenomes</taxon>
        <taxon>ecological metagenomes</taxon>
    </lineage>
</organism>
<evidence type="ECO:0008006" key="2">
    <source>
        <dbReference type="Google" id="ProtNLM"/>
    </source>
</evidence>
<proteinExistence type="predicted"/>
<dbReference type="InterPro" id="IPR009014">
    <property type="entry name" value="Transketo_C/PFOR_II"/>
</dbReference>
<protein>
    <recommendedName>
        <fullName evidence="2">Pyruvate:ferredoxin oxidoreductase core domain-containing protein</fullName>
    </recommendedName>
</protein>
<dbReference type="PANTHER" id="PTHR32154">
    <property type="entry name" value="PYRUVATE-FLAVODOXIN OXIDOREDUCTASE-RELATED"/>
    <property type="match status" value="1"/>
</dbReference>
<feature type="non-terminal residue" evidence="1">
    <location>
        <position position="1"/>
    </location>
</feature>
<dbReference type="Gene3D" id="3.40.50.920">
    <property type="match status" value="1"/>
</dbReference>